<evidence type="ECO:0000313" key="3">
    <source>
        <dbReference type="Proteomes" id="UP000290189"/>
    </source>
</evidence>
<feature type="domain" description="NOA1/YqeH-like C-terminal" evidence="1">
    <location>
        <begin position="401"/>
        <end position="484"/>
    </location>
</feature>
<protein>
    <recommendedName>
        <fullName evidence="1">NOA1/YqeH-like C-terminal domain-containing protein</fullName>
    </recommendedName>
</protein>
<geneLocation type="mitochondrion" evidence="2"/>
<dbReference type="InterPro" id="IPR027417">
    <property type="entry name" value="P-loop_NTPase"/>
</dbReference>
<dbReference type="Pfam" id="PF21516">
    <property type="entry name" value="YqeH-like_C"/>
    <property type="match status" value="1"/>
</dbReference>
<dbReference type="SUPFAM" id="SSF52540">
    <property type="entry name" value="P-loop containing nucleoside triphosphate hydrolases"/>
    <property type="match status" value="1"/>
</dbReference>
<dbReference type="AlphaFoldDB" id="A0A3P3Y207"/>
<evidence type="ECO:0000313" key="2">
    <source>
        <dbReference type="EMBL" id="SPQ94216.1"/>
    </source>
</evidence>
<sequence length="509" mass="56150">MMSGRLWRVPHQAATRCRARWGPPRHCLPVVHGLRRMSESAVAAVTSGREASEQGDDTGSLLAGVLDNVKCCGCGALLHTSDKNSPGFVPNHIVEDVMSKYDESMSMGVDVRSARAEAVHSIICMRCHQLTFNGVAQGAMKGVIADDFRQALQTRFLVENERGAVVIKIVDILDFNATVFDDLMSVVGGQNPVILVANKFDLLPNGATIPRVRQWVKSQAKQMRLPIADAFVVCSKSGEGIPPLLRAAEELAERQDRDIYVLGITNVGKSTFINKLLDLSFIKGIGRGTRQIRPPNRKHHDDDRLVTQVIPVTSSVVAGTTLDLIPFSVRRPASQSKMRLFDTPGIYPNLPIHRHLSESEQTLISHKHRIVPITYRVELGQSLLLGALARIDHVGGPPFLFTTYVSSNVAIHRTKTTNVERLLKDRLQDILKIPSDPMQTVSFMSPQTFEVSGEGWKKSCADIVFDGLGWISLTGCDAVRVQAYSIGMARLRDPLMPYDAMRTSKRFTG</sequence>
<dbReference type="PANTHER" id="PTHR46434">
    <property type="entry name" value="GENETIC INTERACTOR OF PROHIBITINS 3, MITOCHONDRIAL"/>
    <property type="match status" value="1"/>
</dbReference>
<dbReference type="PANTHER" id="PTHR46434:SF1">
    <property type="entry name" value="GENETIC INTERACTOR OF PROHIBITINS 3, MITOCHONDRIAL"/>
    <property type="match status" value="1"/>
</dbReference>
<organism evidence="2 3">
    <name type="scientific">Plasmodiophora brassicae</name>
    <name type="common">Clubroot disease agent</name>
    <dbReference type="NCBI Taxonomy" id="37360"/>
    <lineage>
        <taxon>Eukaryota</taxon>
        <taxon>Sar</taxon>
        <taxon>Rhizaria</taxon>
        <taxon>Endomyxa</taxon>
        <taxon>Phytomyxea</taxon>
        <taxon>Plasmodiophorida</taxon>
        <taxon>Plasmodiophoridae</taxon>
        <taxon>Plasmodiophora</taxon>
    </lineage>
</organism>
<keyword evidence="2" id="KW-0496">Mitochondrion</keyword>
<dbReference type="InterPro" id="IPR050896">
    <property type="entry name" value="Mito_lipid_metab_GTPase"/>
</dbReference>
<dbReference type="InterPro" id="IPR048422">
    <property type="entry name" value="NOA1/YqeH-like_C"/>
</dbReference>
<dbReference type="Gene3D" id="3.40.50.300">
    <property type="entry name" value="P-loop containing nucleotide triphosphate hydrolases"/>
    <property type="match status" value="1"/>
</dbReference>
<gene>
    <name evidence="2" type="ORF">PLBR_LOCUS1431</name>
</gene>
<dbReference type="GO" id="GO:0005739">
    <property type="term" value="C:mitochondrion"/>
    <property type="evidence" value="ECO:0007669"/>
    <property type="project" value="TreeGrafter"/>
</dbReference>
<reference evidence="2 3" key="1">
    <citation type="submission" date="2018-03" db="EMBL/GenBank/DDBJ databases">
        <authorList>
            <person name="Fogelqvist J."/>
        </authorList>
    </citation>
    <scope>NUCLEOTIDE SEQUENCE [LARGE SCALE GENOMIC DNA]</scope>
</reference>
<evidence type="ECO:0000259" key="1">
    <source>
        <dbReference type="Pfam" id="PF21516"/>
    </source>
</evidence>
<name>A0A3P3Y207_PLABS</name>
<dbReference type="Proteomes" id="UP000290189">
    <property type="component" value="Unassembled WGS sequence"/>
</dbReference>
<dbReference type="EMBL" id="OVEO01000002">
    <property type="protein sequence ID" value="SPQ94216.1"/>
    <property type="molecule type" value="Genomic_DNA"/>
</dbReference>
<accession>A0A3P3Y207</accession>
<proteinExistence type="predicted"/>
<dbReference type="CDD" id="cd01855">
    <property type="entry name" value="YqeH"/>
    <property type="match status" value="1"/>
</dbReference>